<protein>
    <submittedName>
        <fullName evidence="3">NAD(P)-dependent dehydrogenase (Short-subunit alcohol dehydrogenase family)</fullName>
    </submittedName>
</protein>
<dbReference type="PANTHER" id="PTHR43157:SF31">
    <property type="entry name" value="PHOSPHATIDYLINOSITOL-GLYCAN BIOSYNTHESIS CLASS F PROTEIN"/>
    <property type="match status" value="1"/>
</dbReference>
<evidence type="ECO:0000313" key="4">
    <source>
        <dbReference type="Proteomes" id="UP000706926"/>
    </source>
</evidence>
<dbReference type="RefSeq" id="WP_007131762.1">
    <property type="nucleotide sequence ID" value="NZ_BOSA01000022.1"/>
</dbReference>
<proteinExistence type="inferred from homology"/>
<evidence type="ECO:0000313" key="3">
    <source>
        <dbReference type="EMBL" id="MBP1896138.1"/>
    </source>
</evidence>
<dbReference type="InterPro" id="IPR036291">
    <property type="entry name" value="NAD(P)-bd_dom_sf"/>
</dbReference>
<name>A0ABS4FIQ5_9BACL</name>
<dbReference type="PANTHER" id="PTHR43157">
    <property type="entry name" value="PHOSPHATIDYLINOSITOL-GLYCAN BIOSYNTHESIS CLASS F PROTEIN-RELATED"/>
    <property type="match status" value="1"/>
</dbReference>
<comment type="similarity">
    <text evidence="2">Belongs to the short-chain dehydrogenases/reductases (SDR) family.</text>
</comment>
<organism evidence="3 4">
    <name type="scientific">Paenibacillus lactis</name>
    <dbReference type="NCBI Taxonomy" id="228574"/>
    <lineage>
        <taxon>Bacteria</taxon>
        <taxon>Bacillati</taxon>
        <taxon>Bacillota</taxon>
        <taxon>Bacilli</taxon>
        <taxon>Bacillales</taxon>
        <taxon>Paenibacillaceae</taxon>
        <taxon>Paenibacillus</taxon>
    </lineage>
</organism>
<accession>A0ABS4FIQ5</accession>
<dbReference type="Proteomes" id="UP000706926">
    <property type="component" value="Unassembled WGS sequence"/>
</dbReference>
<evidence type="ECO:0000256" key="2">
    <source>
        <dbReference type="RuleBase" id="RU000363"/>
    </source>
</evidence>
<dbReference type="PRINTS" id="PR00081">
    <property type="entry name" value="GDHRDH"/>
</dbReference>
<dbReference type="CDD" id="cd05327">
    <property type="entry name" value="retinol-DH_like_SDR_c_like"/>
    <property type="match status" value="1"/>
</dbReference>
<keyword evidence="1" id="KW-0560">Oxidoreductase</keyword>
<keyword evidence="4" id="KW-1185">Reference proteome</keyword>
<dbReference type="SUPFAM" id="SSF51735">
    <property type="entry name" value="NAD(P)-binding Rossmann-fold domains"/>
    <property type="match status" value="1"/>
</dbReference>
<evidence type="ECO:0000256" key="1">
    <source>
        <dbReference type="ARBA" id="ARBA00023002"/>
    </source>
</evidence>
<reference evidence="3 4" key="1">
    <citation type="submission" date="2021-03" db="EMBL/GenBank/DDBJ databases">
        <title>Genomic Encyclopedia of Type Strains, Phase IV (KMG-IV): sequencing the most valuable type-strain genomes for metagenomic binning, comparative biology and taxonomic classification.</title>
        <authorList>
            <person name="Goeker M."/>
        </authorList>
    </citation>
    <scope>NUCLEOTIDE SEQUENCE [LARGE SCALE GENOMIC DNA]</scope>
    <source>
        <strain evidence="3 4">DSM 15596</strain>
    </source>
</reference>
<dbReference type="EMBL" id="JAGGKI010000020">
    <property type="protein sequence ID" value="MBP1896138.1"/>
    <property type="molecule type" value="Genomic_DNA"/>
</dbReference>
<dbReference type="InterPro" id="IPR002347">
    <property type="entry name" value="SDR_fam"/>
</dbReference>
<dbReference type="Gene3D" id="3.40.50.720">
    <property type="entry name" value="NAD(P)-binding Rossmann-like Domain"/>
    <property type="match status" value="1"/>
</dbReference>
<dbReference type="PRINTS" id="PR00080">
    <property type="entry name" value="SDRFAMILY"/>
</dbReference>
<dbReference type="Pfam" id="PF00106">
    <property type="entry name" value="adh_short"/>
    <property type="match status" value="1"/>
</dbReference>
<gene>
    <name evidence="3" type="ORF">J2Z18_005252</name>
</gene>
<dbReference type="GeneID" id="95407126"/>
<comment type="caution">
    <text evidence="3">The sequence shown here is derived from an EMBL/GenBank/DDBJ whole genome shotgun (WGS) entry which is preliminary data.</text>
</comment>
<sequence>MSDMSGKIAIITGANSGMGLASTIALARMGAHVIMACRSQARGEAALEQAKQACNGCGDIRLMQLDLGSFSSIRQFASEYQAQYDRLDVLLNNAGVVTIKRETTADGYEAMLGVNHLGHFLLTNLLLGPLKQAQQGRIVNVSSGAHKIGRIHWEDPNLSKGFHVAKGYAQSKLANILFTKELARRLSGTGVTANALHPGAVSTSIGVNRETGFGKAVHRVLRPFFLTPDEGAKTAVYLASAPEVEQVTGEYFVKCKPVRTTEKAGDPQLAARLWEWSERQTGLTGRDSI</sequence>